<protein>
    <submittedName>
        <fullName evidence="5">Methyltransferase type 11</fullName>
    </submittedName>
</protein>
<dbReference type="GO" id="GO:0032259">
    <property type="term" value="P:methylation"/>
    <property type="evidence" value="ECO:0007669"/>
    <property type="project" value="UniProtKB-KW"/>
</dbReference>
<dbReference type="InterPro" id="IPR041698">
    <property type="entry name" value="Methyltransf_25"/>
</dbReference>
<gene>
    <name evidence="5" type="ordered locus">Plav_2710</name>
</gene>
<evidence type="ECO:0000259" key="4">
    <source>
        <dbReference type="Pfam" id="PF13649"/>
    </source>
</evidence>
<dbReference type="PANTHER" id="PTHR42912">
    <property type="entry name" value="METHYLTRANSFERASE"/>
    <property type="match status" value="1"/>
</dbReference>
<dbReference type="PROSITE" id="PS01184">
    <property type="entry name" value="UBIE_2"/>
    <property type="match status" value="1"/>
</dbReference>
<dbReference type="Gene3D" id="3.40.50.150">
    <property type="entry name" value="Vaccinia Virus protein VP39"/>
    <property type="match status" value="1"/>
</dbReference>
<dbReference type="eggNOG" id="COG2226">
    <property type="taxonomic scope" value="Bacteria"/>
</dbReference>
<evidence type="ECO:0000313" key="6">
    <source>
        <dbReference type="Proteomes" id="UP000006377"/>
    </source>
</evidence>
<evidence type="ECO:0000256" key="2">
    <source>
        <dbReference type="ARBA" id="ARBA00022679"/>
    </source>
</evidence>
<accession>A7HWN5</accession>
<dbReference type="Pfam" id="PF13649">
    <property type="entry name" value="Methyltransf_25"/>
    <property type="match status" value="1"/>
</dbReference>
<dbReference type="SUPFAM" id="SSF53335">
    <property type="entry name" value="S-adenosyl-L-methionine-dependent methyltransferases"/>
    <property type="match status" value="1"/>
</dbReference>
<keyword evidence="1 5" id="KW-0489">Methyltransferase</keyword>
<reference evidence="5 6" key="1">
    <citation type="journal article" date="2011" name="Stand. Genomic Sci.">
        <title>Complete genome sequence of Parvibaculum lavamentivorans type strain (DS-1(T)).</title>
        <authorList>
            <person name="Schleheck D."/>
            <person name="Weiss M."/>
            <person name="Pitluck S."/>
            <person name="Bruce D."/>
            <person name="Land M.L."/>
            <person name="Han S."/>
            <person name="Saunders E."/>
            <person name="Tapia R."/>
            <person name="Detter C."/>
            <person name="Brettin T."/>
            <person name="Han J."/>
            <person name="Woyke T."/>
            <person name="Goodwin L."/>
            <person name="Pennacchio L."/>
            <person name="Nolan M."/>
            <person name="Cook A.M."/>
            <person name="Kjelleberg S."/>
            <person name="Thomas T."/>
        </authorList>
    </citation>
    <scope>NUCLEOTIDE SEQUENCE [LARGE SCALE GENOMIC DNA]</scope>
    <source>
        <strain evidence="6">DS-1 / DSM 13023 / NCIMB 13966</strain>
    </source>
</reference>
<dbReference type="Proteomes" id="UP000006377">
    <property type="component" value="Chromosome"/>
</dbReference>
<dbReference type="RefSeq" id="WP_012111633.1">
    <property type="nucleotide sequence ID" value="NC_009719.1"/>
</dbReference>
<organism evidence="5 6">
    <name type="scientific">Parvibaculum lavamentivorans (strain DS-1 / DSM 13023 / NCIMB 13966)</name>
    <dbReference type="NCBI Taxonomy" id="402881"/>
    <lineage>
        <taxon>Bacteria</taxon>
        <taxon>Pseudomonadati</taxon>
        <taxon>Pseudomonadota</taxon>
        <taxon>Alphaproteobacteria</taxon>
        <taxon>Hyphomicrobiales</taxon>
        <taxon>Parvibaculaceae</taxon>
        <taxon>Parvibaculum</taxon>
    </lineage>
</organism>
<keyword evidence="2 5" id="KW-0808">Transferase</keyword>
<proteinExistence type="predicted"/>
<dbReference type="KEGG" id="pla:Plav_2710"/>
<evidence type="ECO:0000256" key="1">
    <source>
        <dbReference type="ARBA" id="ARBA00022603"/>
    </source>
</evidence>
<dbReference type="OrthoDB" id="9795634at2"/>
<evidence type="ECO:0000313" key="5">
    <source>
        <dbReference type="EMBL" id="ABS64318.1"/>
    </source>
</evidence>
<name>A7HWN5_PARL1</name>
<dbReference type="InterPro" id="IPR029063">
    <property type="entry name" value="SAM-dependent_MTases_sf"/>
</dbReference>
<dbReference type="GO" id="GO:0008168">
    <property type="term" value="F:methyltransferase activity"/>
    <property type="evidence" value="ECO:0007669"/>
    <property type="project" value="UniProtKB-KW"/>
</dbReference>
<dbReference type="EMBL" id="CP000774">
    <property type="protein sequence ID" value="ABS64318.1"/>
    <property type="molecule type" value="Genomic_DNA"/>
</dbReference>
<evidence type="ECO:0000256" key="3">
    <source>
        <dbReference type="ARBA" id="ARBA00022691"/>
    </source>
</evidence>
<dbReference type="HOGENOM" id="CLU_037990_11_2_5"/>
<dbReference type="STRING" id="402881.Plav_2710"/>
<sequence>MQERSFVPALGKSEFTNSYDKVIAVMTREKRWRPLVVNALALQTGETVVDIGAGTGSQAILLKQAVPGIRIIGIDPDPDVLAIARAKAEAAAVEVDWRQGFGDEADQIAGSEIADAVVSSLVLHQCPMEVKSGILAAANRVLKPGGRLVIADFGLQRTFLMRTLFRQVQAVDGYEYTQPNAEGILAELIPAAGFTNFEERHVFPTHTGSISIYCALKPS</sequence>
<dbReference type="InterPro" id="IPR023576">
    <property type="entry name" value="UbiE/COQ5_MeTrFase_CS"/>
</dbReference>
<dbReference type="InterPro" id="IPR050508">
    <property type="entry name" value="Methyltransf_Superfamily"/>
</dbReference>
<dbReference type="CDD" id="cd02440">
    <property type="entry name" value="AdoMet_MTases"/>
    <property type="match status" value="1"/>
</dbReference>
<dbReference type="AlphaFoldDB" id="A7HWN5"/>
<keyword evidence="6" id="KW-1185">Reference proteome</keyword>
<keyword evidence="3" id="KW-0949">S-adenosyl-L-methionine</keyword>
<feature type="domain" description="Methyltransferase" evidence="4">
    <location>
        <begin position="48"/>
        <end position="146"/>
    </location>
</feature>